<gene>
    <name evidence="1" type="ORF">HMPREF0973_01469</name>
</gene>
<organism evidence="1 2">
    <name type="scientific">Prevotella veroralis F0319</name>
    <dbReference type="NCBI Taxonomy" id="649761"/>
    <lineage>
        <taxon>Bacteria</taxon>
        <taxon>Pseudomonadati</taxon>
        <taxon>Bacteroidota</taxon>
        <taxon>Bacteroidia</taxon>
        <taxon>Bacteroidales</taxon>
        <taxon>Prevotellaceae</taxon>
        <taxon>Prevotella</taxon>
    </lineage>
</organism>
<keyword evidence="2" id="KW-1185">Reference proteome</keyword>
<evidence type="ECO:0000313" key="2">
    <source>
        <dbReference type="Proteomes" id="UP000003327"/>
    </source>
</evidence>
<comment type="caution">
    <text evidence="1">The sequence shown here is derived from an EMBL/GenBank/DDBJ whole genome shotgun (WGS) entry which is preliminary data.</text>
</comment>
<accession>C9MPD1</accession>
<name>C9MPD1_9BACT</name>
<dbReference type="Proteomes" id="UP000003327">
    <property type="component" value="Unassembled WGS sequence"/>
</dbReference>
<dbReference type="HOGENOM" id="CLU_2555495_0_0_10"/>
<dbReference type="EMBL" id="ACVA01000031">
    <property type="protein sequence ID" value="EEX18934.1"/>
    <property type="molecule type" value="Genomic_DNA"/>
</dbReference>
<proteinExistence type="predicted"/>
<protein>
    <submittedName>
        <fullName evidence="1">Uncharacterized protein</fullName>
    </submittedName>
</protein>
<reference evidence="1 2" key="1">
    <citation type="submission" date="2009-09" db="EMBL/GenBank/DDBJ databases">
        <authorList>
            <person name="Weinstock G."/>
            <person name="Sodergren E."/>
            <person name="Clifton S."/>
            <person name="Fulton L."/>
            <person name="Fulton B."/>
            <person name="Courtney L."/>
            <person name="Fronick C."/>
            <person name="Harrison M."/>
            <person name="Strong C."/>
            <person name="Farmer C."/>
            <person name="Delahaunty K."/>
            <person name="Markovic C."/>
            <person name="Hall O."/>
            <person name="Minx P."/>
            <person name="Tomlinson C."/>
            <person name="Mitreva M."/>
            <person name="Nelson J."/>
            <person name="Hou S."/>
            <person name="Wollam A."/>
            <person name="Pepin K.H."/>
            <person name="Johnson M."/>
            <person name="Bhonagiri V."/>
            <person name="Nash W.E."/>
            <person name="Warren W."/>
            <person name="Chinwalla A."/>
            <person name="Mardis E.R."/>
            <person name="Wilson R.K."/>
        </authorList>
    </citation>
    <scope>NUCLEOTIDE SEQUENCE [LARGE SCALE GENOMIC DNA]</scope>
    <source>
        <strain evidence="1 2">F0319</strain>
    </source>
</reference>
<dbReference type="AlphaFoldDB" id="C9MPD1"/>
<evidence type="ECO:0000313" key="1">
    <source>
        <dbReference type="EMBL" id="EEX18934.1"/>
    </source>
</evidence>
<sequence length="82" mass="9408">MILERTDEGVCPYLYDIVFVCKQYYLLPSPFGEGQGVRLFFLLLIKPNGTELMLLLAINIACLEQRSLEFINVLIEVVAKRL</sequence>